<dbReference type="GO" id="GO:0005886">
    <property type="term" value="C:plasma membrane"/>
    <property type="evidence" value="ECO:0007669"/>
    <property type="project" value="UniProtKB-SubCell"/>
</dbReference>
<dbReference type="OrthoDB" id="9789797at2"/>
<evidence type="ECO:0000256" key="3">
    <source>
        <dbReference type="ARBA" id="ARBA00019077"/>
    </source>
</evidence>
<keyword evidence="4 8" id="KW-0808">Transferase</keyword>
<dbReference type="RefSeq" id="WP_105040775.1">
    <property type="nucleotide sequence ID" value="NZ_PPSL01000006.1"/>
</dbReference>
<dbReference type="AlphaFoldDB" id="A0A2S7SRU5"/>
<organism evidence="10 11">
    <name type="scientific">Flavipsychrobacter stenotrophus</name>
    <dbReference type="NCBI Taxonomy" id="2077091"/>
    <lineage>
        <taxon>Bacteria</taxon>
        <taxon>Pseudomonadati</taxon>
        <taxon>Bacteroidota</taxon>
        <taxon>Chitinophagia</taxon>
        <taxon>Chitinophagales</taxon>
        <taxon>Chitinophagaceae</taxon>
        <taxon>Flavipsychrobacter</taxon>
    </lineage>
</organism>
<dbReference type="GO" id="GO:0009244">
    <property type="term" value="P:lipopolysaccharide core region biosynthetic process"/>
    <property type="evidence" value="ECO:0007669"/>
    <property type="project" value="UniProtKB-UniRule"/>
</dbReference>
<dbReference type="InterPro" id="IPR039901">
    <property type="entry name" value="Kdotransferase"/>
</dbReference>
<dbReference type="SUPFAM" id="SSF53756">
    <property type="entry name" value="UDP-Glycosyltransferase/glycogen phosphorylase"/>
    <property type="match status" value="1"/>
</dbReference>
<comment type="catalytic activity">
    <reaction evidence="6 8">
        <text>lipid IVA (E. coli) + CMP-3-deoxy-beta-D-manno-octulosonate = alpha-Kdo-(2-&gt;6)-lipid IVA (E. coli) + CMP + H(+)</text>
        <dbReference type="Rhea" id="RHEA:28066"/>
        <dbReference type="ChEBI" id="CHEBI:15378"/>
        <dbReference type="ChEBI" id="CHEBI:58603"/>
        <dbReference type="ChEBI" id="CHEBI:60364"/>
        <dbReference type="ChEBI" id="CHEBI:60377"/>
        <dbReference type="ChEBI" id="CHEBI:85987"/>
        <dbReference type="EC" id="2.4.99.12"/>
    </reaction>
</comment>
<feature type="domain" description="3-deoxy-D-manno-octulosonic-acid transferase N-terminal" evidence="9">
    <location>
        <begin position="48"/>
        <end position="209"/>
    </location>
</feature>
<feature type="transmembrane region" description="Helical" evidence="8">
    <location>
        <begin position="6"/>
        <end position="24"/>
    </location>
</feature>
<comment type="similarity">
    <text evidence="8">Belongs to the glycosyltransferase group 1 family.</text>
</comment>
<keyword evidence="8" id="KW-1003">Cell membrane</keyword>
<evidence type="ECO:0000256" key="2">
    <source>
        <dbReference type="ARBA" id="ARBA00012621"/>
    </source>
</evidence>
<comment type="caution">
    <text evidence="10">The sequence shown here is derived from an EMBL/GenBank/DDBJ whole genome shotgun (WGS) entry which is preliminary data.</text>
</comment>
<evidence type="ECO:0000256" key="5">
    <source>
        <dbReference type="ARBA" id="ARBA00031445"/>
    </source>
</evidence>
<evidence type="ECO:0000259" key="9">
    <source>
        <dbReference type="Pfam" id="PF04413"/>
    </source>
</evidence>
<dbReference type="EC" id="2.4.99.12" evidence="2 8"/>
<evidence type="ECO:0000256" key="7">
    <source>
        <dbReference type="PIRSR" id="PIRSR639901-1"/>
    </source>
</evidence>
<keyword evidence="11" id="KW-1185">Reference proteome</keyword>
<dbReference type="Gene3D" id="3.40.50.11720">
    <property type="entry name" value="3-Deoxy-D-manno-octulosonic-acid transferase, N-terminal domain"/>
    <property type="match status" value="1"/>
</dbReference>
<evidence type="ECO:0000313" key="10">
    <source>
        <dbReference type="EMBL" id="PQJ09325.1"/>
    </source>
</evidence>
<dbReference type="GO" id="GO:0009245">
    <property type="term" value="P:lipid A biosynthetic process"/>
    <property type="evidence" value="ECO:0007669"/>
    <property type="project" value="TreeGrafter"/>
</dbReference>
<dbReference type="Proteomes" id="UP000239872">
    <property type="component" value="Unassembled WGS sequence"/>
</dbReference>
<protein>
    <recommendedName>
        <fullName evidence="3 8">3-deoxy-D-manno-octulosonic acid transferase</fullName>
        <shortName evidence="8">Kdo transferase</shortName>
        <ecNumber evidence="2 8">2.4.99.12</ecNumber>
    </recommendedName>
    <alternativeName>
        <fullName evidence="5 8">Lipid IV(A) 3-deoxy-D-manno-octulosonic acid transferase</fullName>
    </alternativeName>
</protein>
<gene>
    <name evidence="10" type="ORF">CJD36_018935</name>
</gene>
<proteinExistence type="inferred from homology"/>
<dbReference type="InterPro" id="IPR038107">
    <property type="entry name" value="Glycos_transf_N_sf"/>
</dbReference>
<dbReference type="PANTHER" id="PTHR42755:SF1">
    <property type="entry name" value="3-DEOXY-D-MANNO-OCTULOSONIC ACID TRANSFERASE, MITOCHONDRIAL-RELATED"/>
    <property type="match status" value="1"/>
</dbReference>
<comment type="function">
    <text evidence="8">Involved in lipopolysaccharide (LPS) biosynthesis. Catalyzes the transfer of 3-deoxy-D-manno-octulosonate (Kdo) residue(s) from CMP-Kdo to lipid IV(A), the tetraacyldisaccharide-1,4'-bisphosphate precursor of lipid A.</text>
</comment>
<dbReference type="EMBL" id="PPSL01000006">
    <property type="protein sequence ID" value="PQJ09325.1"/>
    <property type="molecule type" value="Genomic_DNA"/>
</dbReference>
<evidence type="ECO:0000256" key="8">
    <source>
        <dbReference type="RuleBase" id="RU365103"/>
    </source>
</evidence>
<reference evidence="10 11" key="1">
    <citation type="submission" date="2018-01" db="EMBL/GenBank/DDBJ databases">
        <title>A novel member of the phylum Bacteroidetes isolated from glacier ice.</title>
        <authorList>
            <person name="Liu Q."/>
            <person name="Xin Y.-H."/>
        </authorList>
    </citation>
    <scope>NUCLEOTIDE SEQUENCE [LARGE SCALE GENOMIC DNA]</scope>
    <source>
        <strain evidence="10 11">RB1R16</strain>
    </source>
</reference>
<keyword evidence="8" id="KW-0472">Membrane</keyword>
<evidence type="ECO:0000256" key="1">
    <source>
        <dbReference type="ARBA" id="ARBA00004713"/>
    </source>
</evidence>
<dbReference type="GO" id="GO:0043842">
    <property type="term" value="F:Kdo transferase activity"/>
    <property type="evidence" value="ECO:0007669"/>
    <property type="project" value="UniProtKB-EC"/>
</dbReference>
<dbReference type="UniPathway" id="UPA00958"/>
<dbReference type="PANTHER" id="PTHR42755">
    <property type="entry name" value="3-DEOXY-MANNO-OCTULOSONATE CYTIDYLYLTRANSFERASE"/>
    <property type="match status" value="1"/>
</dbReference>
<keyword evidence="8" id="KW-1133">Transmembrane helix</keyword>
<sequence>MINVLIYRLVIGLYALGIRVASLFKPKAKLFIAGRKGLLDKIRQALSTEQRRRIWVHCASLGEFEQGRPVIEALRAKHPDYAIVLTFFSPSGYEVRKDYDGADYVFYLPVDSPRNAQAFVDIVGPSICLFVKYELWYFYLSALKQNAVETILISARFNKEQGFFKWYGSLQREMLDCFTDIFVQDQVSIDLLKSININHAIIGGDTRFDRVVKAAAQVAVLPIAEEFCEGYKILIAGSTWADDEQLLYNALPSLPTGWKLILVPHEVHVSHINEIVRLYGNDVVKWSDWNGKSDKRVLLIDKVGFLLQLYRYGTAAWVGGGFGKAGVHNVLEPAVYGMPCFYGPVFHQFTEAVELVELGGAEVINKPEDLILALVSFDNTDMYQKKSVAAKQYVLGRQGATAKVMERIDHFIS</sequence>
<dbReference type="Gene3D" id="3.40.50.2000">
    <property type="entry name" value="Glycogen Phosphorylase B"/>
    <property type="match status" value="1"/>
</dbReference>
<accession>A0A2S7SRU5</accession>
<comment type="subcellular location">
    <subcellularLocation>
        <location evidence="8">Cell membrane</location>
    </subcellularLocation>
</comment>
<evidence type="ECO:0000256" key="6">
    <source>
        <dbReference type="ARBA" id="ARBA00049183"/>
    </source>
</evidence>
<evidence type="ECO:0000256" key="4">
    <source>
        <dbReference type="ARBA" id="ARBA00022679"/>
    </source>
</evidence>
<keyword evidence="8" id="KW-0812">Transmembrane</keyword>
<dbReference type="Pfam" id="PF04413">
    <property type="entry name" value="Glycos_transf_N"/>
    <property type="match status" value="1"/>
</dbReference>
<feature type="active site" description="Proton acceptor" evidence="7">
    <location>
        <position position="63"/>
    </location>
</feature>
<evidence type="ECO:0000313" key="11">
    <source>
        <dbReference type="Proteomes" id="UP000239872"/>
    </source>
</evidence>
<name>A0A2S7SRU5_9BACT</name>
<comment type="pathway">
    <text evidence="1 8">Bacterial outer membrane biogenesis; LPS core biosynthesis.</text>
</comment>
<dbReference type="InterPro" id="IPR007507">
    <property type="entry name" value="Glycos_transf_N"/>
</dbReference>
<keyword evidence="8" id="KW-0448">Lipopolysaccharide biosynthesis</keyword>